<dbReference type="SMART" id="SM00091">
    <property type="entry name" value="PAS"/>
    <property type="match status" value="7"/>
</dbReference>
<dbReference type="PANTHER" id="PTHR45339:SF1">
    <property type="entry name" value="HYBRID SIGNAL TRANSDUCTION HISTIDINE KINASE J"/>
    <property type="match status" value="1"/>
</dbReference>
<evidence type="ECO:0000256" key="12">
    <source>
        <dbReference type="ARBA" id="ARBA00023012"/>
    </source>
</evidence>
<evidence type="ECO:0000256" key="1">
    <source>
        <dbReference type="ARBA" id="ARBA00000085"/>
    </source>
</evidence>
<dbReference type="InterPro" id="IPR008207">
    <property type="entry name" value="Sig_transdc_His_kin_Hpt_dom"/>
</dbReference>
<dbReference type="Pfam" id="PF13426">
    <property type="entry name" value="PAS_9"/>
    <property type="match status" value="2"/>
</dbReference>
<dbReference type="InterPro" id="IPR000014">
    <property type="entry name" value="PAS"/>
</dbReference>
<dbReference type="SUPFAM" id="SSF47226">
    <property type="entry name" value="Histidine-containing phosphotransfer domain, HPT domain"/>
    <property type="match status" value="1"/>
</dbReference>
<comment type="subcellular location">
    <subcellularLocation>
        <location evidence="2">Cell membrane</location>
        <topology evidence="2">Multi-pass membrane protein</topology>
    </subcellularLocation>
</comment>
<keyword evidence="10" id="KW-0067">ATP-binding</keyword>
<dbReference type="Gene3D" id="3.40.50.2300">
    <property type="match status" value="1"/>
</dbReference>
<evidence type="ECO:0000256" key="8">
    <source>
        <dbReference type="ARBA" id="ARBA00022741"/>
    </source>
</evidence>
<keyword evidence="12" id="KW-0902">Two-component regulatory system</keyword>
<evidence type="ECO:0000259" key="21">
    <source>
        <dbReference type="PROSITE" id="PS50113"/>
    </source>
</evidence>
<keyword evidence="24" id="KW-1185">Reference proteome</keyword>
<evidence type="ECO:0000313" key="23">
    <source>
        <dbReference type="EMBL" id="OKL41424.1"/>
    </source>
</evidence>
<dbReference type="SUPFAM" id="SSF55785">
    <property type="entry name" value="PYP-like sensor domain (PAS domain)"/>
    <property type="match status" value="6"/>
</dbReference>
<dbReference type="EC" id="2.7.13.3" evidence="3"/>
<evidence type="ECO:0000256" key="6">
    <source>
        <dbReference type="ARBA" id="ARBA00022679"/>
    </source>
</evidence>
<dbReference type="InterPro" id="IPR036890">
    <property type="entry name" value="HATPase_C_sf"/>
</dbReference>
<dbReference type="PROSITE" id="PS50113">
    <property type="entry name" value="PAC"/>
    <property type="match status" value="4"/>
</dbReference>
<evidence type="ECO:0000256" key="2">
    <source>
        <dbReference type="ARBA" id="ARBA00004651"/>
    </source>
</evidence>
<dbReference type="FunFam" id="3.30.565.10:FF:000010">
    <property type="entry name" value="Sensor histidine kinase RcsC"/>
    <property type="match status" value="1"/>
</dbReference>
<dbReference type="PRINTS" id="PR00344">
    <property type="entry name" value="BCTRLSENSOR"/>
</dbReference>
<dbReference type="PROSITE" id="PS50109">
    <property type="entry name" value="HIS_KIN"/>
    <property type="match status" value="1"/>
</dbReference>
<dbReference type="PROSITE" id="PS50894">
    <property type="entry name" value="HPT"/>
    <property type="match status" value="1"/>
</dbReference>
<evidence type="ECO:0000313" key="24">
    <source>
        <dbReference type="Proteomes" id="UP000186551"/>
    </source>
</evidence>
<evidence type="ECO:0000259" key="20">
    <source>
        <dbReference type="PROSITE" id="PS50112"/>
    </source>
</evidence>
<dbReference type="CDD" id="cd00082">
    <property type="entry name" value="HisKA"/>
    <property type="match status" value="1"/>
</dbReference>
<dbReference type="OrthoDB" id="9797097at2"/>
<comment type="caution">
    <text evidence="23">The sequence shown here is derived from an EMBL/GenBank/DDBJ whole genome shotgun (WGS) entry which is preliminary data.</text>
</comment>
<dbReference type="InterPro" id="IPR003661">
    <property type="entry name" value="HisK_dim/P_dom"/>
</dbReference>
<dbReference type="GO" id="GO:0005524">
    <property type="term" value="F:ATP binding"/>
    <property type="evidence" value="ECO:0007669"/>
    <property type="project" value="UniProtKB-KW"/>
</dbReference>
<dbReference type="PROSITE" id="PS50110">
    <property type="entry name" value="RESPONSE_REGULATORY"/>
    <property type="match status" value="1"/>
</dbReference>
<feature type="domain" description="Histidine kinase" evidence="18">
    <location>
        <begin position="945"/>
        <end position="1166"/>
    </location>
</feature>
<dbReference type="Gene3D" id="3.30.565.10">
    <property type="entry name" value="Histidine kinase-like ATPase, C-terminal domain"/>
    <property type="match status" value="1"/>
</dbReference>
<feature type="modified residue" description="4-aspartylphosphate" evidence="17">
    <location>
        <position position="1237"/>
    </location>
</feature>
<dbReference type="CDD" id="cd16922">
    <property type="entry name" value="HATPase_EvgS-ArcB-TorS-like"/>
    <property type="match status" value="1"/>
</dbReference>
<dbReference type="NCBIfam" id="TIGR00229">
    <property type="entry name" value="sensory_box"/>
    <property type="match status" value="5"/>
</dbReference>
<dbReference type="InterPro" id="IPR004358">
    <property type="entry name" value="Sig_transdc_His_kin-like_C"/>
</dbReference>
<dbReference type="SUPFAM" id="SSF55874">
    <property type="entry name" value="ATPase domain of HSP90 chaperone/DNA topoisomerase II/histidine kinase"/>
    <property type="match status" value="1"/>
</dbReference>
<evidence type="ECO:0000256" key="10">
    <source>
        <dbReference type="ARBA" id="ARBA00022840"/>
    </source>
</evidence>
<feature type="modified residue" description="Phosphohistidine" evidence="16">
    <location>
        <position position="1383"/>
    </location>
</feature>
<dbReference type="Pfam" id="PF08447">
    <property type="entry name" value="PAS_3"/>
    <property type="match status" value="1"/>
</dbReference>
<evidence type="ECO:0000256" key="4">
    <source>
        <dbReference type="ARBA" id="ARBA00022475"/>
    </source>
</evidence>
<keyword evidence="6" id="KW-0808">Transferase</keyword>
<dbReference type="EMBL" id="LVWA01000003">
    <property type="protein sequence ID" value="OKL41424.1"/>
    <property type="molecule type" value="Genomic_DNA"/>
</dbReference>
<dbReference type="Proteomes" id="UP000186551">
    <property type="component" value="Unassembled WGS sequence"/>
</dbReference>
<dbReference type="Gene3D" id="1.10.287.130">
    <property type="match status" value="1"/>
</dbReference>
<dbReference type="InterPro" id="IPR035965">
    <property type="entry name" value="PAS-like_dom_sf"/>
</dbReference>
<name>A0A1Q5PGR2_9BACT</name>
<protein>
    <recommendedName>
        <fullName evidence="15">Sensory/regulatory protein RpfC</fullName>
        <ecNumber evidence="3">2.7.13.3</ecNumber>
    </recommendedName>
</protein>
<dbReference type="InterPro" id="IPR003594">
    <property type="entry name" value="HATPase_dom"/>
</dbReference>
<feature type="domain" description="PAC" evidence="21">
    <location>
        <begin position="621"/>
        <end position="676"/>
    </location>
</feature>
<dbReference type="Pfam" id="PF08448">
    <property type="entry name" value="PAS_4"/>
    <property type="match status" value="3"/>
</dbReference>
<dbReference type="Pfam" id="PF02518">
    <property type="entry name" value="HATPase_c"/>
    <property type="match status" value="1"/>
</dbReference>
<keyword evidence="9" id="KW-0418">Kinase</keyword>
<dbReference type="InterPro" id="IPR005467">
    <property type="entry name" value="His_kinase_dom"/>
</dbReference>
<sequence length="1442" mass="165295">MLSKAELLQQLEEERNARRAAEDLAQSRLHALEQLQRQHAYLQEPQTPFPVAAPEPDWQKMQAEVQDEYPSPVFRLSFSGEILSANLAAQDFMFSVIRLREQGLRRLLLMHIRRIERKRGNRPASFDVCISGRYYHVLFYPVPRRGYFNLYMTDFTERRKAETALSESQSLLRNIAHTIPNIVYIYHLEEDRCIYINEQIMTVLGYSVMDIAEMEGQIFTNIVVPEHQYRIEEHTQRMRGARDGEVLEVEYLVRTKGRSVKNIFCRESVYRRKDDGQVQLVIGSAEDVTQLRQQSYELRHQKEFYESILNHIPSDVAVYNNKLQYLFVNPAAVGDSELRRWIIGKTNEDYSILRNIPPARMKQRSQHLQRVLDTKSSVEFEEQLTHSGGKKSYFLRRLNPVLSPQEEVELIISHGLNITDLRRAQEEIVASEAKNRAILAAIPDLMFIIDAQGDYLDMKNEAQKHLLVPKEQVIGNNIYQLLPAELASRFMDLIAKVISTGWYERVDYELDLPDGLRHYEGRILKYNDTEVLTIIRDITDERKAAQEVREKNEFIRQVLDASPSLIYVKDAEGNIVLANQEFARLFDKPLHEVLGYNNADIHHNKIESDSYFETDRQVIAEHREIRVEERHTSITGETMWFDTVKKPLITSDGKVNVLGISTNVTEQRLADSRLKASEEQHRLLSENSKDIVSLHNLDGSIIYVSKAVEEMLGYTQEEVLQRHPSEFIPPEDVAAVGAQVVQDAFEQKQNTTLQYRLIRRDGSKIWVEANIRPILNEQGEPVKLQSALHDITHRRESEVALRHSEKRYRDLINYSPAFICTHDLSGVIQSVNPYLLNMLGYTAEEMVGHSLLEFFPRQSEEGFILYLQQFGTRSLVDGVLTILNKEKEVRYLYYKNYKVEEPNLAPYIIAIAQDITDRMRTEQELLRAKEAAEESARVKENFMANMSHEIRTPMNGILGMATLLRKTELDEGQQNYLNIIRQSAENLLVIINDILDIAKIEAGKLELEEIPFNLSETVQHAFQTFIYKAEEKEIAYTLRAAQQSYPTVVGDPYRLNQVLLNLLSNAIKFTEEGGVTLSCQVLEEQQDQLTVEFAVTDTGIGIPPSKLDYIFEGFSQAYSSTTRKYGGTGLGLSICKTLIEMQHGHLWVESKENEGSTFRFILSFPISAVEQPELQEEEPDFSSMGEIKVLLAEDNEINIFLAQAILESWSAQVEVARNGREAVEMATQRLYDVILMDIQMPEMSGIDATQEIRKLSEEQHAAVPIIALTANALKGDAEKYLAAGMNDYISKPFEEDKLFRKIEALLPHRKQQDSQPGATAVGTASIANEPLYDLAMLEKIARGNEEFMRRSKRLIVETVPATLADMQQKRDAQDWNGVSAAAHKLKSTIDTLRVLQVKEAVLRIEGDAKNLEFRPQVKADIALVIQVMEQVIDLLKGDLQRK</sequence>
<evidence type="ECO:0000256" key="13">
    <source>
        <dbReference type="ARBA" id="ARBA00023136"/>
    </source>
</evidence>
<dbReference type="InterPro" id="IPR013655">
    <property type="entry name" value="PAS_fold_3"/>
</dbReference>
<evidence type="ECO:0000256" key="15">
    <source>
        <dbReference type="ARBA" id="ARBA00068150"/>
    </source>
</evidence>
<dbReference type="InterPro" id="IPR001610">
    <property type="entry name" value="PAC"/>
</dbReference>
<feature type="domain" description="PAC" evidence="21">
    <location>
        <begin position="378"/>
        <end position="430"/>
    </location>
</feature>
<feature type="domain" description="PAC" evidence="21">
    <location>
        <begin position="245"/>
        <end position="300"/>
    </location>
</feature>
<keyword evidence="7" id="KW-0812">Transmembrane</keyword>
<keyword evidence="8" id="KW-0547">Nucleotide-binding</keyword>
<dbReference type="Pfam" id="PF00512">
    <property type="entry name" value="HisKA"/>
    <property type="match status" value="1"/>
</dbReference>
<feature type="domain" description="PAS" evidence="20">
    <location>
        <begin position="431"/>
        <end position="501"/>
    </location>
</feature>
<dbReference type="InterPro" id="IPR001789">
    <property type="entry name" value="Sig_transdc_resp-reg_receiver"/>
</dbReference>
<feature type="domain" description="PAC" evidence="21">
    <location>
        <begin position="751"/>
        <end position="803"/>
    </location>
</feature>
<dbReference type="InterPro" id="IPR011006">
    <property type="entry name" value="CheY-like_superfamily"/>
</dbReference>
<dbReference type="SUPFAM" id="SSF52172">
    <property type="entry name" value="CheY-like"/>
    <property type="match status" value="1"/>
</dbReference>
<dbReference type="InterPro" id="IPR000700">
    <property type="entry name" value="PAS-assoc_C"/>
</dbReference>
<dbReference type="CDD" id="cd17546">
    <property type="entry name" value="REC_hyHK_CKI1_RcsC-like"/>
    <property type="match status" value="1"/>
</dbReference>
<dbReference type="CDD" id="cd00130">
    <property type="entry name" value="PAS"/>
    <property type="match status" value="5"/>
</dbReference>
<evidence type="ECO:0000256" key="5">
    <source>
        <dbReference type="ARBA" id="ARBA00022553"/>
    </source>
</evidence>
<dbReference type="PANTHER" id="PTHR45339">
    <property type="entry name" value="HYBRID SIGNAL TRANSDUCTION HISTIDINE KINASE J"/>
    <property type="match status" value="1"/>
</dbReference>
<evidence type="ECO:0000256" key="11">
    <source>
        <dbReference type="ARBA" id="ARBA00022989"/>
    </source>
</evidence>
<evidence type="ECO:0000256" key="9">
    <source>
        <dbReference type="ARBA" id="ARBA00022777"/>
    </source>
</evidence>
<dbReference type="Gene3D" id="3.30.450.20">
    <property type="entry name" value="PAS domain"/>
    <property type="match status" value="6"/>
</dbReference>
<evidence type="ECO:0000256" key="17">
    <source>
        <dbReference type="PROSITE-ProRule" id="PRU00169"/>
    </source>
</evidence>
<keyword evidence="13" id="KW-0472">Membrane</keyword>
<dbReference type="PROSITE" id="PS50112">
    <property type="entry name" value="PAS"/>
    <property type="match status" value="5"/>
</dbReference>
<feature type="domain" description="Response regulatory" evidence="19">
    <location>
        <begin position="1188"/>
        <end position="1306"/>
    </location>
</feature>
<dbReference type="GO" id="GO:0000155">
    <property type="term" value="F:phosphorelay sensor kinase activity"/>
    <property type="evidence" value="ECO:0007669"/>
    <property type="project" value="InterPro"/>
</dbReference>
<dbReference type="SUPFAM" id="SSF47384">
    <property type="entry name" value="Homodimeric domain of signal transducing histidine kinase"/>
    <property type="match status" value="1"/>
</dbReference>
<dbReference type="Pfam" id="PF00072">
    <property type="entry name" value="Response_reg"/>
    <property type="match status" value="1"/>
</dbReference>
<evidence type="ECO:0000259" key="22">
    <source>
        <dbReference type="PROSITE" id="PS50894"/>
    </source>
</evidence>
<accession>A0A1Q5PGR2</accession>
<evidence type="ECO:0000256" key="7">
    <source>
        <dbReference type="ARBA" id="ARBA00022692"/>
    </source>
</evidence>
<dbReference type="FunFam" id="1.10.287.130:FF:000002">
    <property type="entry name" value="Two-component osmosensing histidine kinase"/>
    <property type="match status" value="1"/>
</dbReference>
<proteinExistence type="predicted"/>
<feature type="domain" description="PAS" evidence="20">
    <location>
        <begin position="804"/>
        <end position="855"/>
    </location>
</feature>
<evidence type="ECO:0000259" key="19">
    <source>
        <dbReference type="PROSITE" id="PS50110"/>
    </source>
</evidence>
<gene>
    <name evidence="23" type="ORF">A3841_10215</name>
</gene>
<dbReference type="RefSeq" id="WP_073850838.1">
    <property type="nucleotide sequence ID" value="NZ_LVWA01000003.1"/>
</dbReference>
<feature type="domain" description="PAS" evidence="20">
    <location>
        <begin position="551"/>
        <end position="595"/>
    </location>
</feature>
<feature type="domain" description="PAS" evidence="20">
    <location>
        <begin position="168"/>
        <end position="245"/>
    </location>
</feature>
<comment type="catalytic activity">
    <reaction evidence="1">
        <text>ATP + protein L-histidine = ADP + protein N-phospho-L-histidine.</text>
        <dbReference type="EC" id="2.7.13.3"/>
    </reaction>
</comment>
<evidence type="ECO:0000256" key="16">
    <source>
        <dbReference type="PROSITE-ProRule" id="PRU00110"/>
    </source>
</evidence>
<keyword evidence="11" id="KW-1133">Transmembrane helix</keyword>
<reference evidence="23 24" key="1">
    <citation type="submission" date="2016-03" db="EMBL/GenBank/DDBJ databases">
        <title>Genome sequence of Pontibacter sp. nov., of the family cytophagaceae, isolated from marine sediment of the Yellow Sea, China.</title>
        <authorList>
            <person name="Zhang G."/>
            <person name="Zhang R."/>
        </authorList>
    </citation>
    <scope>NUCLEOTIDE SEQUENCE [LARGE SCALE GENOMIC DNA]</scope>
    <source>
        <strain evidence="23 24">S10-8</strain>
    </source>
</reference>
<evidence type="ECO:0000259" key="18">
    <source>
        <dbReference type="PROSITE" id="PS50109"/>
    </source>
</evidence>
<dbReference type="InterPro" id="IPR013656">
    <property type="entry name" value="PAS_4"/>
</dbReference>
<dbReference type="SMART" id="SM00387">
    <property type="entry name" value="HATPase_c"/>
    <property type="match status" value="1"/>
</dbReference>
<feature type="domain" description="HPt" evidence="22">
    <location>
        <begin position="1344"/>
        <end position="1442"/>
    </location>
</feature>
<organism evidence="23 24">
    <name type="scientific">Pontibacter flavimaris</name>
    <dbReference type="NCBI Taxonomy" id="1797110"/>
    <lineage>
        <taxon>Bacteria</taxon>
        <taxon>Pseudomonadati</taxon>
        <taxon>Bacteroidota</taxon>
        <taxon>Cytophagia</taxon>
        <taxon>Cytophagales</taxon>
        <taxon>Hymenobacteraceae</taxon>
        <taxon>Pontibacter</taxon>
    </lineage>
</organism>
<dbReference type="InterPro" id="IPR036097">
    <property type="entry name" value="HisK_dim/P_sf"/>
</dbReference>
<feature type="domain" description="PAS" evidence="20">
    <location>
        <begin position="677"/>
        <end position="748"/>
    </location>
</feature>
<dbReference type="GO" id="GO:0005886">
    <property type="term" value="C:plasma membrane"/>
    <property type="evidence" value="ECO:0007669"/>
    <property type="project" value="UniProtKB-SubCell"/>
</dbReference>
<dbReference type="InterPro" id="IPR036641">
    <property type="entry name" value="HPT_dom_sf"/>
</dbReference>
<dbReference type="SMART" id="SM00388">
    <property type="entry name" value="HisKA"/>
    <property type="match status" value="1"/>
</dbReference>
<keyword evidence="4" id="KW-1003">Cell membrane</keyword>
<keyword evidence="5 17" id="KW-0597">Phosphoprotein</keyword>
<evidence type="ECO:0000256" key="14">
    <source>
        <dbReference type="ARBA" id="ARBA00064003"/>
    </source>
</evidence>
<comment type="subunit">
    <text evidence="14">At low DSF concentrations, interacts with RpfF.</text>
</comment>
<dbReference type="SMART" id="SM00448">
    <property type="entry name" value="REC"/>
    <property type="match status" value="1"/>
</dbReference>
<dbReference type="Pfam" id="PF01627">
    <property type="entry name" value="Hpt"/>
    <property type="match status" value="1"/>
</dbReference>
<dbReference type="STRING" id="1797110.A3841_10215"/>
<dbReference type="Gene3D" id="1.20.120.160">
    <property type="entry name" value="HPT domain"/>
    <property type="match status" value="1"/>
</dbReference>
<dbReference type="SMART" id="SM00086">
    <property type="entry name" value="PAC"/>
    <property type="match status" value="4"/>
</dbReference>
<evidence type="ECO:0000256" key="3">
    <source>
        <dbReference type="ARBA" id="ARBA00012438"/>
    </source>
</evidence>